<name>A0A7K1U7H8_9BACT</name>
<comment type="caution">
    <text evidence="1">The sequence shown here is derived from an EMBL/GenBank/DDBJ whole genome shotgun (WGS) entry which is preliminary data.</text>
</comment>
<sequence length="1094" mass="121747">MISAFRKSLSLFLWIVLYAHYSIGQQKNTFDITAPTTVYKPSSNASEMVKVADIPVSTYSGNAQINFPLFSIKSGELTHNISLNYTGGAGIPLDQEGNWAGLGWDISMGGAISRSAMGKNDEMTTTPGYTSAAQSTNLPLWTDTDPTNWLNTITTCDKKDIGEGRMDMAPDVYFLNFSGNSAKMFFDKNGAVFFSPFKAWKVLGNQSSGFTIIIEDGTRYEFSTIENSSTSSETYPGDGGGSINAGKSAWFLTRIVSANLRDSISFNYSPVSYTYEDGIPSYTIYDLFEEQDAGPCPGGAQMDTHRESYTLNYQTLSTYVLNSIVYNGGKIQFTITADRQDVNSGNKYRISGMDIYSAVNTGFTLYKSIVFNQNYTNSTATDPLKKRLLLSSFYETGGTDTLKYIFSYIDPEALPSKKSFSQDHWGYYNGKNNSTMVPAYDDNAGNVIAGADRGPDSVYMQKGLLKTITYPTGGTVTFDYEPHRYSYYNANYEYTLQHIDSSVVNTSVSANTLLLGSTPAKAADTTEFIMPNSPGQKPTITYFVKGQITGDALADVYIYDENWNLKVSAGDSHNQTLTLPLVFDKGKKYYLVASREKATEQARISVAYKKYEPYLASTVYSKMAGGNRIKRVTLYDGINHSNDVVKRYRYMLNDSISSGVLLDYPKYEDVTYTAYYCNVSTSEGGSPLSYKNGDLPYFTRYSTSLNSLGRTQGSPVGYSKVSILNGENGENGREDFFYSITGLYDEGGNGYPYAPKTSKEDLRGLLLGHKVYNAAGNILQATTNEYDFNNTAGAPNYKWIWAAKIGIRKSDAYPSTPCPENSHWSFMSTMYKIYQFWPVLTSKTDTTYDVNGNALVSKTTYQYDTTNLQLINETSTNSDLSVLSKTYKYANSFSGTAVYDSMLAKNMLGQRIETVVTRNSAQTYREKNNFDFFNGLIVPASKDLINGNNPIENRLQYIRYDADGNLQEQAKSSDVHEVYLWGYRNEYPVARIVGTTYSAVAGLVNSSVLYDPVSDQVLRDEINKIRVALAGSAQVYTYTYSQQIGVTSETDPAGRTTYYQYDNLKRLVTVKDQDGNVIKHFDYEYQGPIINNPQ</sequence>
<accession>A0A7K1U7H8</accession>
<dbReference type="AlphaFoldDB" id="A0A7K1U7H8"/>
<keyword evidence="2" id="KW-1185">Reference proteome</keyword>
<evidence type="ECO:0000313" key="2">
    <source>
        <dbReference type="Proteomes" id="UP000461730"/>
    </source>
</evidence>
<dbReference type="Proteomes" id="UP000461730">
    <property type="component" value="Unassembled WGS sequence"/>
</dbReference>
<dbReference type="Pfam" id="PF05593">
    <property type="entry name" value="RHS_repeat"/>
    <property type="match status" value="1"/>
</dbReference>
<gene>
    <name evidence="1" type="ORF">GO493_18385</name>
</gene>
<dbReference type="Gene3D" id="2.180.10.10">
    <property type="entry name" value="RHS repeat-associated core"/>
    <property type="match status" value="1"/>
</dbReference>
<dbReference type="EMBL" id="WRXN01000008">
    <property type="protein sequence ID" value="MVT10246.1"/>
    <property type="molecule type" value="Genomic_DNA"/>
</dbReference>
<protein>
    <recommendedName>
        <fullName evidence="3">YD repeat-containing protein</fullName>
    </recommendedName>
</protein>
<dbReference type="InterPro" id="IPR031325">
    <property type="entry name" value="RHS_repeat"/>
</dbReference>
<dbReference type="NCBIfam" id="TIGR01643">
    <property type="entry name" value="YD_repeat_2x"/>
    <property type="match status" value="1"/>
</dbReference>
<evidence type="ECO:0000313" key="1">
    <source>
        <dbReference type="EMBL" id="MVT10246.1"/>
    </source>
</evidence>
<proteinExistence type="predicted"/>
<evidence type="ECO:0008006" key="3">
    <source>
        <dbReference type="Google" id="ProtNLM"/>
    </source>
</evidence>
<reference evidence="1 2" key="1">
    <citation type="submission" date="2019-12" db="EMBL/GenBank/DDBJ databases">
        <title>Chitinophaga sp. strain ysch24 (GDMCC 1.1355), whole genome shotgun sequence.</title>
        <authorList>
            <person name="Zhang X."/>
        </authorList>
    </citation>
    <scope>NUCLEOTIDE SEQUENCE [LARGE SCALE GENOMIC DNA]</scope>
    <source>
        <strain evidence="2">ysch24</strain>
    </source>
</reference>
<organism evidence="1 2">
    <name type="scientific">Chitinophaga tropicalis</name>
    <dbReference type="NCBI Taxonomy" id="2683588"/>
    <lineage>
        <taxon>Bacteria</taxon>
        <taxon>Pseudomonadati</taxon>
        <taxon>Bacteroidota</taxon>
        <taxon>Chitinophagia</taxon>
        <taxon>Chitinophagales</taxon>
        <taxon>Chitinophagaceae</taxon>
        <taxon>Chitinophaga</taxon>
    </lineage>
</organism>
<dbReference type="RefSeq" id="WP_157307693.1">
    <property type="nucleotide sequence ID" value="NZ_WRXN01000008.1"/>
</dbReference>
<dbReference type="InterPro" id="IPR006530">
    <property type="entry name" value="YD"/>
</dbReference>